<organism evidence="2">
    <name type="scientific">Anguilla anguilla</name>
    <name type="common">European freshwater eel</name>
    <name type="synonym">Muraena anguilla</name>
    <dbReference type="NCBI Taxonomy" id="7936"/>
    <lineage>
        <taxon>Eukaryota</taxon>
        <taxon>Metazoa</taxon>
        <taxon>Chordata</taxon>
        <taxon>Craniata</taxon>
        <taxon>Vertebrata</taxon>
        <taxon>Euteleostomi</taxon>
        <taxon>Actinopterygii</taxon>
        <taxon>Neopterygii</taxon>
        <taxon>Teleostei</taxon>
        <taxon>Anguilliformes</taxon>
        <taxon>Anguillidae</taxon>
        <taxon>Anguilla</taxon>
    </lineage>
</organism>
<dbReference type="AlphaFoldDB" id="A0A0E9PYS1"/>
<dbReference type="EMBL" id="GBXM01099549">
    <property type="protein sequence ID" value="JAH09028.1"/>
    <property type="molecule type" value="Transcribed_RNA"/>
</dbReference>
<sequence length="23" mass="2450">MALPWAENGKVKCDDRTGGKSEG</sequence>
<accession>A0A0E9PYS1</accession>
<protein>
    <submittedName>
        <fullName evidence="2">Uncharacterized protein</fullName>
    </submittedName>
</protein>
<reference evidence="2" key="1">
    <citation type="submission" date="2014-11" db="EMBL/GenBank/DDBJ databases">
        <authorList>
            <person name="Amaro Gonzalez C."/>
        </authorList>
    </citation>
    <scope>NUCLEOTIDE SEQUENCE</scope>
</reference>
<evidence type="ECO:0000256" key="1">
    <source>
        <dbReference type="SAM" id="MobiDB-lite"/>
    </source>
</evidence>
<proteinExistence type="predicted"/>
<feature type="region of interest" description="Disordered" evidence="1">
    <location>
        <begin position="1"/>
        <end position="23"/>
    </location>
</feature>
<reference evidence="2" key="2">
    <citation type="journal article" date="2015" name="Fish Shellfish Immunol.">
        <title>Early steps in the European eel (Anguilla anguilla)-Vibrio vulnificus interaction in the gills: Role of the RtxA13 toxin.</title>
        <authorList>
            <person name="Callol A."/>
            <person name="Pajuelo D."/>
            <person name="Ebbesson L."/>
            <person name="Teles M."/>
            <person name="MacKenzie S."/>
            <person name="Amaro C."/>
        </authorList>
    </citation>
    <scope>NUCLEOTIDE SEQUENCE</scope>
</reference>
<feature type="compositionally biased region" description="Basic and acidic residues" evidence="1">
    <location>
        <begin position="9"/>
        <end position="23"/>
    </location>
</feature>
<evidence type="ECO:0000313" key="2">
    <source>
        <dbReference type="EMBL" id="JAH09028.1"/>
    </source>
</evidence>
<name>A0A0E9PYS1_ANGAN</name>